<accession>A0ACD5X993</accession>
<evidence type="ECO:0000313" key="2">
    <source>
        <dbReference type="Proteomes" id="UP001732700"/>
    </source>
</evidence>
<proteinExistence type="predicted"/>
<keyword evidence="2" id="KW-1185">Reference proteome</keyword>
<organism evidence="1 2">
    <name type="scientific">Avena sativa</name>
    <name type="common">Oat</name>
    <dbReference type="NCBI Taxonomy" id="4498"/>
    <lineage>
        <taxon>Eukaryota</taxon>
        <taxon>Viridiplantae</taxon>
        <taxon>Streptophyta</taxon>
        <taxon>Embryophyta</taxon>
        <taxon>Tracheophyta</taxon>
        <taxon>Spermatophyta</taxon>
        <taxon>Magnoliopsida</taxon>
        <taxon>Liliopsida</taxon>
        <taxon>Poales</taxon>
        <taxon>Poaceae</taxon>
        <taxon>BOP clade</taxon>
        <taxon>Pooideae</taxon>
        <taxon>Poodae</taxon>
        <taxon>Poeae</taxon>
        <taxon>Poeae Chloroplast Group 1 (Aveneae type)</taxon>
        <taxon>Aveninae</taxon>
        <taxon>Avena</taxon>
    </lineage>
</organism>
<reference evidence="1" key="1">
    <citation type="submission" date="2021-05" db="EMBL/GenBank/DDBJ databases">
        <authorList>
            <person name="Scholz U."/>
            <person name="Mascher M."/>
            <person name="Fiebig A."/>
        </authorList>
    </citation>
    <scope>NUCLEOTIDE SEQUENCE [LARGE SCALE GENOMIC DNA]</scope>
</reference>
<name>A0ACD5X993_AVESA</name>
<protein>
    <submittedName>
        <fullName evidence="1">Uncharacterized protein</fullName>
    </submittedName>
</protein>
<sequence length="465" mass="49384">MRMPKFAAMVVGMVLMSSAAEAALPSAVVLEHAVPLKGISMPELRKMDRARHAKTAVVNFSVGGGFVPFVKRLYYTSVRLGNPPKMYTFTIDTGNSIPWVACNGCTGCSQNLYNPDSSSTSSRISCSDHRCKVAGQSGSGFCRTQSGLCGYDLKYGDQTRVSGYYVSDTMYFNTITGNQSSANSSASVVFGCINSQSNFLETDGLLGFGQDPLSIISQLNSQGVSPKSFSHCLKGSEDGGGTLVLGKIMAPGLVYTPLVPSQSLYTLNLERIAVNGQKVPIDSSVFTTSDSQGTVVDSGTTLAYLVDGAHGPLVSAIIAASSSSVRYMDAEWNGKGGGCFLSSNRIDLLYPTVTLYFKGGAAMTAKPSQYLVRQGTNGNDTWWCIGWQSSDDLQGMQGITILGDIVLHDKLIVYDLGKGQLGWTDYNCSSLNMMSKVDVSSTSTYHSGGMIAIGVAAIWLGSLLL</sequence>
<dbReference type="EnsemblPlants" id="AVESA.00010b.r2.4DG0775650.2">
    <property type="protein sequence ID" value="AVESA.00010b.r2.4DG0775650.2.CDS"/>
    <property type="gene ID" value="AVESA.00010b.r2.4DG0775650"/>
</dbReference>
<evidence type="ECO:0000313" key="1">
    <source>
        <dbReference type="EnsemblPlants" id="AVESA.00010b.r2.4DG0775650.2.CDS"/>
    </source>
</evidence>
<reference evidence="1" key="2">
    <citation type="submission" date="2025-09" db="UniProtKB">
        <authorList>
            <consortium name="EnsemblPlants"/>
        </authorList>
    </citation>
    <scope>IDENTIFICATION</scope>
</reference>
<dbReference type="Proteomes" id="UP001732700">
    <property type="component" value="Chromosome 4D"/>
</dbReference>